<sequence>MFGILRPCRHRLGKELAAVWTAQLCGLCLALRDDYGQGGRVATNYDGLVVSALVEAQSAATPGRREAGRCPLRGMRKADVAIGESVRLAAVVSLVLAAARVRDHVDDGDGVFAAAGVRPAARRIAARWERQGTNVGTALGFDTGVLMDAIGRQAALEAAAAPGSSLLAVTEPTETSVAAAFGHTAVLAGRPANVEPLREVGQLFGRLAHLLDAVEDLHDDRVHGKWNPVAATATPIGDVRIMCDDAVLGIELALADVAFTDGRLVHRLLTRELRRAVTRTFSQAGYHATDVPPEAEPPVASFGELPLDDVVGIETGEENPEQKAERKAGWFDGCFACDCGDCCCDCDGCCECDGCCCDGCCDCCDCS</sequence>
<name>A0A1A3GJA1_MYCMU</name>
<dbReference type="STRING" id="56689.GCA_001291445_01741"/>
<dbReference type="Pfam" id="PF18937">
    <property type="entry name" value="DUF5685"/>
    <property type="match status" value="1"/>
</dbReference>
<proteinExistence type="predicted"/>
<gene>
    <name evidence="1" type="ORF">A5630_08030</name>
</gene>
<dbReference type="AlphaFoldDB" id="A0A1A3GJA1"/>
<reference evidence="1 2" key="1">
    <citation type="submission" date="2016-06" db="EMBL/GenBank/DDBJ databases">
        <authorList>
            <person name="Kjaerup R.B."/>
            <person name="Dalgaard T.S."/>
            <person name="Juul-Madsen H.R."/>
        </authorList>
    </citation>
    <scope>NUCLEOTIDE SEQUENCE [LARGE SCALE GENOMIC DNA]</scope>
    <source>
        <strain evidence="1 2">1127319.6</strain>
    </source>
</reference>
<evidence type="ECO:0008006" key="3">
    <source>
        <dbReference type="Google" id="ProtNLM"/>
    </source>
</evidence>
<accession>A0A1A3GJA1</accession>
<evidence type="ECO:0000313" key="2">
    <source>
        <dbReference type="Proteomes" id="UP000093898"/>
    </source>
</evidence>
<protein>
    <recommendedName>
        <fullName evidence="3">Regulatory protein</fullName>
    </recommendedName>
</protein>
<dbReference type="OrthoDB" id="3210612at2"/>
<dbReference type="InterPro" id="IPR043740">
    <property type="entry name" value="DUF5685"/>
</dbReference>
<dbReference type="EMBL" id="LZLC01000252">
    <property type="protein sequence ID" value="OBJ36122.1"/>
    <property type="molecule type" value="Genomic_DNA"/>
</dbReference>
<dbReference type="RefSeq" id="WP_064986263.1">
    <property type="nucleotide sequence ID" value="NZ_LZLC01000252.1"/>
</dbReference>
<comment type="caution">
    <text evidence="1">The sequence shown here is derived from an EMBL/GenBank/DDBJ whole genome shotgun (WGS) entry which is preliminary data.</text>
</comment>
<evidence type="ECO:0000313" key="1">
    <source>
        <dbReference type="EMBL" id="OBJ36122.1"/>
    </source>
</evidence>
<dbReference type="Proteomes" id="UP000093898">
    <property type="component" value="Unassembled WGS sequence"/>
</dbReference>
<organism evidence="1 2">
    <name type="scientific">Mycolicibacterium mucogenicum</name>
    <name type="common">Mycobacterium mucogenicum</name>
    <dbReference type="NCBI Taxonomy" id="56689"/>
    <lineage>
        <taxon>Bacteria</taxon>
        <taxon>Bacillati</taxon>
        <taxon>Actinomycetota</taxon>
        <taxon>Actinomycetes</taxon>
        <taxon>Mycobacteriales</taxon>
        <taxon>Mycobacteriaceae</taxon>
        <taxon>Mycolicibacterium</taxon>
    </lineage>
</organism>